<proteinExistence type="predicted"/>
<gene>
    <name evidence="2" type="ORF">KO481_21980</name>
</gene>
<evidence type="ECO:0000259" key="1">
    <source>
        <dbReference type="Pfam" id="PF14261"/>
    </source>
</evidence>
<protein>
    <submittedName>
        <fullName evidence="2">DUF4351 domain-containing protein</fullName>
    </submittedName>
</protein>
<dbReference type="Pfam" id="PF14261">
    <property type="entry name" value="DUF4351"/>
    <property type="match status" value="1"/>
</dbReference>
<dbReference type="Proteomes" id="UP000733379">
    <property type="component" value="Unassembled WGS sequence"/>
</dbReference>
<dbReference type="RefSeq" id="WP_215919239.1">
    <property type="nucleotide sequence ID" value="NZ_JAHKNI010000007.1"/>
</dbReference>
<accession>A0ABS6B1K3</accession>
<keyword evidence="3" id="KW-1185">Reference proteome</keyword>
<evidence type="ECO:0000313" key="2">
    <source>
        <dbReference type="EMBL" id="MBU3064190.1"/>
    </source>
</evidence>
<dbReference type="EMBL" id="JAHKNI010000007">
    <property type="protein sequence ID" value="MBU3064190.1"/>
    <property type="molecule type" value="Genomic_DNA"/>
</dbReference>
<evidence type="ECO:0000313" key="3">
    <source>
        <dbReference type="Proteomes" id="UP000733379"/>
    </source>
</evidence>
<feature type="domain" description="DUF4351" evidence="1">
    <location>
        <begin position="14"/>
        <end position="59"/>
    </location>
</feature>
<dbReference type="InterPro" id="IPR025587">
    <property type="entry name" value="DUF4351"/>
</dbReference>
<reference evidence="2 3" key="1">
    <citation type="submission" date="2021-06" db="EMBL/GenBank/DDBJ databases">
        <title>Actinomycetes sequencing.</title>
        <authorList>
            <person name="Shan Q."/>
        </authorList>
    </citation>
    <scope>NUCLEOTIDE SEQUENCE [LARGE SCALE GENOMIC DNA]</scope>
    <source>
        <strain evidence="2 3">NEAU-G5</strain>
    </source>
</reference>
<comment type="caution">
    <text evidence="2">The sequence shown here is derived from an EMBL/GenBank/DDBJ whole genome shotgun (WGS) entry which is preliminary data.</text>
</comment>
<sequence>MTTAEMLEARGEARGGARDRATMLLRQLAKRFGPLPAAVQETVRAADVDRLELRADRVLSPAALDEVLA</sequence>
<name>A0ABS6B1K3_9NOCA</name>
<organism evidence="2 3">
    <name type="scientific">Nocardia albiluteola</name>
    <dbReference type="NCBI Taxonomy" id="2842303"/>
    <lineage>
        <taxon>Bacteria</taxon>
        <taxon>Bacillati</taxon>
        <taxon>Actinomycetota</taxon>
        <taxon>Actinomycetes</taxon>
        <taxon>Mycobacteriales</taxon>
        <taxon>Nocardiaceae</taxon>
        <taxon>Nocardia</taxon>
    </lineage>
</organism>